<proteinExistence type="predicted"/>
<organism evidence="1">
    <name type="scientific">marine sediment metagenome</name>
    <dbReference type="NCBI Taxonomy" id="412755"/>
    <lineage>
        <taxon>unclassified sequences</taxon>
        <taxon>metagenomes</taxon>
        <taxon>ecological metagenomes</taxon>
    </lineage>
</organism>
<reference evidence="1" key="1">
    <citation type="journal article" date="2014" name="Front. Microbiol.">
        <title>High frequency of phylogenetically diverse reductive dehalogenase-homologous genes in deep subseafloor sedimentary metagenomes.</title>
        <authorList>
            <person name="Kawai M."/>
            <person name="Futagami T."/>
            <person name="Toyoda A."/>
            <person name="Takaki Y."/>
            <person name="Nishi S."/>
            <person name="Hori S."/>
            <person name="Arai W."/>
            <person name="Tsubouchi T."/>
            <person name="Morono Y."/>
            <person name="Uchiyama I."/>
            <person name="Ito T."/>
            <person name="Fujiyama A."/>
            <person name="Inagaki F."/>
            <person name="Takami H."/>
        </authorList>
    </citation>
    <scope>NUCLEOTIDE SEQUENCE</scope>
    <source>
        <strain evidence="1">Expedition CK06-06</strain>
    </source>
</reference>
<accession>X1BLV5</accession>
<dbReference type="EMBL" id="BART01003232">
    <property type="protein sequence ID" value="GAG73096.1"/>
    <property type="molecule type" value="Genomic_DNA"/>
</dbReference>
<evidence type="ECO:0000313" key="1">
    <source>
        <dbReference type="EMBL" id="GAG73096.1"/>
    </source>
</evidence>
<gene>
    <name evidence="1" type="ORF">S01H4_09108</name>
</gene>
<sequence>VNSLGVVFFGEKNPLVLGRPTPYFAKAYYFYK</sequence>
<protein>
    <submittedName>
        <fullName evidence="1">Uncharacterized protein</fullName>
    </submittedName>
</protein>
<dbReference type="AlphaFoldDB" id="X1BLV5"/>
<name>X1BLV5_9ZZZZ</name>
<comment type="caution">
    <text evidence="1">The sequence shown here is derived from an EMBL/GenBank/DDBJ whole genome shotgun (WGS) entry which is preliminary data.</text>
</comment>
<feature type="non-terminal residue" evidence="1">
    <location>
        <position position="1"/>
    </location>
</feature>